<dbReference type="InterPro" id="IPR006212">
    <property type="entry name" value="Furin_repeat"/>
</dbReference>
<dbReference type="OrthoDB" id="300641at2759"/>
<gene>
    <name evidence="2" type="ORF">SS50377_18092</name>
    <name evidence="3" type="ORF">SS50377_21692</name>
</gene>
<dbReference type="SMART" id="SM00261">
    <property type="entry name" value="FU"/>
    <property type="match status" value="4"/>
</dbReference>
<evidence type="ECO:0000313" key="3">
    <source>
        <dbReference type="EMBL" id="KAH0576143.1"/>
    </source>
</evidence>
<dbReference type="SUPFAM" id="SSF57184">
    <property type="entry name" value="Growth factor receptor domain"/>
    <property type="match status" value="2"/>
</dbReference>
<evidence type="ECO:0000313" key="2">
    <source>
        <dbReference type="EMBL" id="EST42361.1"/>
    </source>
</evidence>
<dbReference type="EMBL" id="AUWU02000002">
    <property type="protein sequence ID" value="KAH0576143.1"/>
    <property type="molecule type" value="Genomic_DNA"/>
</dbReference>
<reference evidence="2 3" key="1">
    <citation type="journal article" date="2014" name="PLoS Genet.">
        <title>The Genome of Spironucleus salmonicida Highlights a Fish Pathogen Adapted to Fluctuating Environments.</title>
        <authorList>
            <person name="Xu F."/>
            <person name="Jerlstrom-Hultqvist J."/>
            <person name="Einarsson E."/>
            <person name="Astvaldsson A."/>
            <person name="Svard S.G."/>
            <person name="Andersson J.O."/>
        </authorList>
    </citation>
    <scope>NUCLEOTIDE SEQUENCE</scope>
    <source>
        <strain evidence="3">ATCC 50377</strain>
    </source>
</reference>
<sequence>MENKCTESDKTTCNDGYFCPTSADSTGTECTACTATCVTCAGPNPDICLTCADDKFLSSGTCTDCDGKCTKCANSATECSECKPGNLLSGTTCEACPTNCENCAGDKAVCKICKNNFFLKDSKCSTCAGNMTYQCECGVALNCATCNSGNTTKCNTCIIGYKKTGEVCDACADGYMMANSVCTKCNDNCATCSQGLDLCDTCKTGNQITINQTCQADCMPVVTDGNACVGTAIVPCGGEAQITECKCANAKNCLTCGTDKAKCGSCLSGYKFESDKCETCEDGVVKIGDFCFIPRKEAGNLSGGAVTGIVIAVLVVVGAVGGGLAYYFIKKGKK</sequence>
<dbReference type="EMBL" id="KI546163">
    <property type="protein sequence ID" value="EST42361.1"/>
    <property type="molecule type" value="Genomic_DNA"/>
</dbReference>
<keyword evidence="1" id="KW-0472">Membrane</keyword>
<keyword evidence="1" id="KW-0812">Transmembrane</keyword>
<protein>
    <submittedName>
        <fullName evidence="2">Cysteine-rich membrane protein 1</fullName>
    </submittedName>
</protein>
<dbReference type="Proteomes" id="UP000018208">
    <property type="component" value="Unassembled WGS sequence"/>
</dbReference>
<dbReference type="InterPro" id="IPR052798">
    <property type="entry name" value="Giardia_VSA"/>
</dbReference>
<proteinExistence type="predicted"/>
<keyword evidence="4" id="KW-1185">Reference proteome</keyword>
<dbReference type="PANTHER" id="PTHR23275">
    <property type="entry name" value="CABRIOLET.-RELATED"/>
    <property type="match status" value="1"/>
</dbReference>
<organism evidence="2">
    <name type="scientific">Spironucleus salmonicida</name>
    <dbReference type="NCBI Taxonomy" id="348837"/>
    <lineage>
        <taxon>Eukaryota</taxon>
        <taxon>Metamonada</taxon>
        <taxon>Diplomonadida</taxon>
        <taxon>Hexamitidae</taxon>
        <taxon>Hexamitinae</taxon>
        <taxon>Spironucleus</taxon>
    </lineage>
</organism>
<reference evidence="3" key="2">
    <citation type="submission" date="2020-12" db="EMBL/GenBank/DDBJ databases">
        <title>New Spironucleus salmonicida genome in near-complete chromosomes.</title>
        <authorList>
            <person name="Xu F."/>
            <person name="Kurt Z."/>
            <person name="Jimenez-Gonzalez A."/>
            <person name="Astvaldsson A."/>
            <person name="Andersson J.O."/>
            <person name="Svard S.G."/>
        </authorList>
    </citation>
    <scope>NUCLEOTIDE SEQUENCE</scope>
    <source>
        <strain evidence="3">ATCC 50377</strain>
    </source>
</reference>
<dbReference type="VEuPathDB" id="GiardiaDB:SS50377_21692"/>
<evidence type="ECO:0000313" key="4">
    <source>
        <dbReference type="Proteomes" id="UP000018208"/>
    </source>
</evidence>
<dbReference type="PANTHER" id="PTHR23275:SF100">
    <property type="entry name" value="EGF-LIKE DOMAIN-CONTAINING PROTEIN"/>
    <property type="match status" value="1"/>
</dbReference>
<dbReference type="InterPro" id="IPR009030">
    <property type="entry name" value="Growth_fac_rcpt_cys_sf"/>
</dbReference>
<accession>V6LF90</accession>
<dbReference type="AlphaFoldDB" id="V6LF90"/>
<feature type="transmembrane region" description="Helical" evidence="1">
    <location>
        <begin position="305"/>
        <end position="329"/>
    </location>
</feature>
<name>V6LF90_9EUKA</name>
<evidence type="ECO:0000256" key="1">
    <source>
        <dbReference type="SAM" id="Phobius"/>
    </source>
</evidence>
<keyword evidence="1" id="KW-1133">Transmembrane helix</keyword>